<dbReference type="Proteomes" id="UP000068243">
    <property type="component" value="Unassembled WGS sequence"/>
</dbReference>
<sequence length="396" mass="44299">MANNTSAMDALLSNHSRENRGPEVLAACIISMFFCVLATVVRLVAQATIRRLFTPDSILIIFASILALAVSSCTIAAVKNGLGRHEVSNTREPNGLTQESRADESMQYWVMKEDPHPPERTAFIFEMGYVVTVLQAAALMFNKLSILFFYQRAFNSIIRSLRYTIWALFVFCTGLGVGSTVAFICACVPPQMFWLRVYPIFGFEPPEPLHGHCEPQRLHLGVPLLLDLFSEVVMLLVPVFVLWNLQMPCRKKAAVIFTFSLGAFVTAISAVRFYYSWKLENGGDLSWDDTDSYMWNSVQLCWGVVTACIPASAPLLRVVQKSTTVSKSRRPFKPHGYMMSTNGRVAQGKGQRHAQRLDSVTDLTNSSWDEGESGPWTNSADPSLELEEGRRDKHQP</sequence>
<dbReference type="InterPro" id="IPR052337">
    <property type="entry name" value="SAT4-like"/>
</dbReference>
<dbReference type="AlphaFoldDB" id="A0A100IJL2"/>
<evidence type="ECO:0000256" key="7">
    <source>
        <dbReference type="SAM" id="Phobius"/>
    </source>
</evidence>
<protein>
    <recommendedName>
        <fullName evidence="8">Rhodopsin domain-containing protein</fullName>
    </recommendedName>
</protein>
<name>A0A100IJL2_ASPNG</name>
<accession>A0A100IJL2</accession>
<feature type="transmembrane region" description="Helical" evidence="7">
    <location>
        <begin position="57"/>
        <end position="78"/>
    </location>
</feature>
<dbReference type="OrthoDB" id="2496787at2759"/>
<dbReference type="VEuPathDB" id="FungiDB:M747DRAFT_335562"/>
<dbReference type="InterPro" id="IPR049326">
    <property type="entry name" value="Rhodopsin_dom_fungi"/>
</dbReference>
<feature type="transmembrane region" description="Helical" evidence="7">
    <location>
        <begin position="224"/>
        <end position="243"/>
    </location>
</feature>
<keyword evidence="4 7" id="KW-0472">Membrane</keyword>
<dbReference type="Pfam" id="PF20684">
    <property type="entry name" value="Fung_rhodopsin"/>
    <property type="match status" value="1"/>
</dbReference>
<dbReference type="GO" id="GO:0016020">
    <property type="term" value="C:membrane"/>
    <property type="evidence" value="ECO:0007669"/>
    <property type="project" value="UniProtKB-SubCell"/>
</dbReference>
<feature type="domain" description="Rhodopsin" evidence="8">
    <location>
        <begin position="41"/>
        <end position="317"/>
    </location>
</feature>
<comment type="subcellular location">
    <subcellularLocation>
        <location evidence="1">Membrane</location>
        <topology evidence="1">Multi-pass membrane protein</topology>
    </subcellularLocation>
</comment>
<dbReference type="PANTHER" id="PTHR33048">
    <property type="entry name" value="PTH11-LIKE INTEGRAL MEMBRANE PROTEIN (AFU_ORTHOLOGUE AFUA_5G11245)"/>
    <property type="match status" value="1"/>
</dbReference>
<dbReference type="EMBL" id="BCMY01000007">
    <property type="protein sequence ID" value="GAQ42436.1"/>
    <property type="molecule type" value="Genomic_DNA"/>
</dbReference>
<evidence type="ECO:0000313" key="10">
    <source>
        <dbReference type="Proteomes" id="UP000068243"/>
    </source>
</evidence>
<dbReference type="OMA" id="RYTIWAL"/>
<comment type="similarity">
    <text evidence="5">Belongs to the SAT4 family.</text>
</comment>
<evidence type="ECO:0000256" key="2">
    <source>
        <dbReference type="ARBA" id="ARBA00022692"/>
    </source>
</evidence>
<evidence type="ECO:0000256" key="5">
    <source>
        <dbReference type="ARBA" id="ARBA00038359"/>
    </source>
</evidence>
<proteinExistence type="inferred from homology"/>
<feature type="compositionally biased region" description="Basic and acidic residues" evidence="6">
    <location>
        <begin position="387"/>
        <end position="396"/>
    </location>
</feature>
<dbReference type="VEuPathDB" id="FungiDB:An11g06430"/>
<comment type="caution">
    <text evidence="9">The sequence shown here is derived from an EMBL/GenBank/DDBJ whole genome shotgun (WGS) entry which is preliminary data.</text>
</comment>
<keyword evidence="3 7" id="KW-1133">Transmembrane helix</keyword>
<evidence type="ECO:0000256" key="4">
    <source>
        <dbReference type="ARBA" id="ARBA00023136"/>
    </source>
</evidence>
<feature type="transmembrane region" description="Helical" evidence="7">
    <location>
        <begin position="24"/>
        <end position="45"/>
    </location>
</feature>
<dbReference type="PANTHER" id="PTHR33048:SF146">
    <property type="entry name" value="INTEGRAL MEMBRANE PROTEIN"/>
    <property type="match status" value="1"/>
</dbReference>
<feature type="transmembrane region" description="Helical" evidence="7">
    <location>
        <begin position="297"/>
        <end position="319"/>
    </location>
</feature>
<feature type="transmembrane region" description="Helical" evidence="7">
    <location>
        <begin position="122"/>
        <end position="142"/>
    </location>
</feature>
<dbReference type="VEuPathDB" id="FungiDB:ASPNIDRAFT2_1160132"/>
<feature type="transmembrane region" description="Helical" evidence="7">
    <location>
        <begin position="163"/>
        <end position="184"/>
    </location>
</feature>
<feature type="region of interest" description="Disordered" evidence="6">
    <location>
        <begin position="328"/>
        <end position="396"/>
    </location>
</feature>
<evidence type="ECO:0000259" key="8">
    <source>
        <dbReference type="Pfam" id="PF20684"/>
    </source>
</evidence>
<dbReference type="VEuPathDB" id="FungiDB:ATCC64974_92010"/>
<evidence type="ECO:0000313" key="9">
    <source>
        <dbReference type="EMBL" id="GAQ42436.1"/>
    </source>
</evidence>
<keyword evidence="2 7" id="KW-0812">Transmembrane</keyword>
<reference evidence="10" key="1">
    <citation type="journal article" date="2016" name="Genome Announc.">
        <title>Draft genome sequence of Aspergillus niger strain An76.</title>
        <authorList>
            <person name="Gong W."/>
            <person name="Cheng Z."/>
            <person name="Zhang H."/>
            <person name="Liu L."/>
            <person name="Gao P."/>
            <person name="Wang L."/>
        </authorList>
    </citation>
    <scope>NUCLEOTIDE SEQUENCE [LARGE SCALE GENOMIC DNA]</scope>
    <source>
        <strain evidence="10">An76</strain>
    </source>
</reference>
<organism evidence="9 10">
    <name type="scientific">Aspergillus niger</name>
    <dbReference type="NCBI Taxonomy" id="5061"/>
    <lineage>
        <taxon>Eukaryota</taxon>
        <taxon>Fungi</taxon>
        <taxon>Dikarya</taxon>
        <taxon>Ascomycota</taxon>
        <taxon>Pezizomycotina</taxon>
        <taxon>Eurotiomycetes</taxon>
        <taxon>Eurotiomycetidae</taxon>
        <taxon>Eurotiales</taxon>
        <taxon>Aspergillaceae</taxon>
        <taxon>Aspergillus</taxon>
        <taxon>Aspergillus subgen. Circumdati</taxon>
    </lineage>
</organism>
<evidence type="ECO:0000256" key="6">
    <source>
        <dbReference type="SAM" id="MobiDB-lite"/>
    </source>
</evidence>
<evidence type="ECO:0000256" key="1">
    <source>
        <dbReference type="ARBA" id="ARBA00004141"/>
    </source>
</evidence>
<feature type="transmembrane region" description="Helical" evidence="7">
    <location>
        <begin position="255"/>
        <end position="277"/>
    </location>
</feature>
<evidence type="ECO:0000256" key="3">
    <source>
        <dbReference type="ARBA" id="ARBA00022989"/>
    </source>
</evidence>
<gene>
    <name evidence="9" type="ORF">ABL_05097</name>
</gene>